<evidence type="ECO:0000313" key="7">
    <source>
        <dbReference type="Proteomes" id="UP001208186"/>
    </source>
</evidence>
<dbReference type="Proteomes" id="UP001209746">
    <property type="component" value="Unassembled WGS sequence"/>
</dbReference>
<evidence type="ECO:0000313" key="6">
    <source>
        <dbReference type="EMBL" id="MCU4727443.1"/>
    </source>
</evidence>
<evidence type="ECO:0000256" key="3">
    <source>
        <dbReference type="ARBA" id="ARBA00022597"/>
    </source>
</evidence>
<dbReference type="GO" id="GO:0015144">
    <property type="term" value="F:carbohydrate transmembrane transporter activity"/>
    <property type="evidence" value="ECO:0007669"/>
    <property type="project" value="InterPro"/>
</dbReference>
<dbReference type="Pfam" id="PF13416">
    <property type="entry name" value="SBP_bac_8"/>
    <property type="match status" value="1"/>
</dbReference>
<dbReference type="SUPFAM" id="SSF53850">
    <property type="entry name" value="Periplasmic binding protein-like II"/>
    <property type="match status" value="1"/>
</dbReference>
<evidence type="ECO:0000256" key="2">
    <source>
        <dbReference type="ARBA" id="ARBA00022448"/>
    </source>
</evidence>
<keyword evidence="4" id="KW-0732">Signal</keyword>
<evidence type="ECO:0000313" key="5">
    <source>
        <dbReference type="EMBL" id="MCU4718538.1"/>
    </source>
</evidence>
<dbReference type="PANTHER" id="PTHR30061:SF50">
    <property type="entry name" value="MALTOSE_MALTODEXTRIN-BINDING PERIPLASMIC PROTEIN"/>
    <property type="match status" value="1"/>
</dbReference>
<dbReference type="PANTHER" id="PTHR30061">
    <property type="entry name" value="MALTOSE-BINDING PERIPLASMIC PROTEIN"/>
    <property type="match status" value="1"/>
</dbReference>
<protein>
    <submittedName>
        <fullName evidence="6">Extracellular solute-binding protein</fullName>
    </submittedName>
</protein>
<dbReference type="Proteomes" id="UP001208186">
    <property type="component" value="Unassembled WGS sequence"/>
</dbReference>
<sequence length="377" mass="41515">MTHSFSEEPTEIFGNAREKFNTTAGTELEMTQVPDNFVSSMLRELSAGQGPPMFAWAHDIIGEFNRNGLLMDMSDDLRVDECAYTDVAWDAVNHDGKVNALPYAAEAPAFIYNKDILDELDAQPPDTIDEMKSIMDDWLDRGNQYGFGQPIDPYFSTWAGHMFGDPLYDGEQLGLDSPEFAAGLRVLLDELKPYMPSDGAYEAQEAVFRDGVAPFTVNGPWTITGFIQDTDFDVGVSTIPNKNHDEYGEGVPKPYMGVQVLFLTARAEEDSETAQVAREFVEWFTTNDEQILNLANNAGYIPVKSSISGSDELPPLVKGFSEQTEQGVLMPSDPGIGEVWVPYGDVVEEAFSTGDTSSLESDLASAAEEIRSAWEDG</sequence>
<dbReference type="GO" id="GO:0042956">
    <property type="term" value="P:maltodextrin transmembrane transport"/>
    <property type="evidence" value="ECO:0007669"/>
    <property type="project" value="TreeGrafter"/>
</dbReference>
<dbReference type="InterPro" id="IPR006060">
    <property type="entry name" value="Maltose/Cyclodextrin-bd"/>
</dbReference>
<dbReference type="InterPro" id="IPR006059">
    <property type="entry name" value="SBP"/>
</dbReference>
<dbReference type="GO" id="GO:0055052">
    <property type="term" value="C:ATP-binding cassette (ABC) transporter complex, substrate-binding subunit-containing"/>
    <property type="evidence" value="ECO:0007669"/>
    <property type="project" value="TreeGrafter"/>
</dbReference>
<keyword evidence="2" id="KW-0813">Transport</keyword>
<reference evidence="6" key="1">
    <citation type="submission" date="2023-02" db="EMBL/GenBank/DDBJ databases">
        <title>Enrichment on poylsaccharides allowed isolation of novel metabolic and taxonomic groups of Haloarchaea.</title>
        <authorList>
            <person name="Sorokin D.Y."/>
            <person name="Elcheninov A.G."/>
            <person name="Khizhniak T.V."/>
            <person name="Kolganova T.V."/>
            <person name="Kublanov I.V."/>
        </authorList>
    </citation>
    <scope>NUCLEOTIDE SEQUENCE</scope>
    <source>
        <strain evidence="5 7">HArc-curdl5-1</strain>
        <strain evidence="6">HArc-curdl7</strain>
    </source>
</reference>
<organism evidence="6 8">
    <name type="scientific">Halapricum hydrolyticum</name>
    <dbReference type="NCBI Taxonomy" id="2979991"/>
    <lineage>
        <taxon>Archaea</taxon>
        <taxon>Methanobacteriati</taxon>
        <taxon>Methanobacteriota</taxon>
        <taxon>Stenosarchaea group</taxon>
        <taxon>Halobacteria</taxon>
        <taxon>Halobacteriales</taxon>
        <taxon>Haloarculaceae</taxon>
        <taxon>Halapricum</taxon>
    </lineage>
</organism>
<dbReference type="Gene3D" id="3.40.190.10">
    <property type="entry name" value="Periplasmic binding protein-like II"/>
    <property type="match status" value="2"/>
</dbReference>
<proteinExistence type="inferred from homology"/>
<dbReference type="EMBL" id="JAOPKC010000011">
    <property type="protein sequence ID" value="MCU4718538.1"/>
    <property type="molecule type" value="Genomic_DNA"/>
</dbReference>
<name>A0AAE3LJL1_9EURY</name>
<evidence type="ECO:0000256" key="4">
    <source>
        <dbReference type="ARBA" id="ARBA00022729"/>
    </source>
</evidence>
<evidence type="ECO:0000256" key="1">
    <source>
        <dbReference type="ARBA" id="ARBA00008520"/>
    </source>
</evidence>
<evidence type="ECO:0000313" key="8">
    <source>
        <dbReference type="Proteomes" id="UP001209746"/>
    </source>
</evidence>
<gene>
    <name evidence="6" type="ORF">OB914_10745</name>
    <name evidence="5" type="ORF">OB916_10740</name>
</gene>
<keyword evidence="7" id="KW-1185">Reference proteome</keyword>
<comment type="similarity">
    <text evidence="1">Belongs to the bacterial solute-binding protein 1 family.</text>
</comment>
<dbReference type="GO" id="GO:0015768">
    <property type="term" value="P:maltose transport"/>
    <property type="evidence" value="ECO:0007669"/>
    <property type="project" value="TreeGrafter"/>
</dbReference>
<accession>A0AAE3LJL1</accession>
<dbReference type="EMBL" id="JAOPKD010000010">
    <property type="protein sequence ID" value="MCU4727443.1"/>
    <property type="molecule type" value="Genomic_DNA"/>
</dbReference>
<dbReference type="PRINTS" id="PR00181">
    <property type="entry name" value="MALTOSEBP"/>
</dbReference>
<dbReference type="RefSeq" id="WP_315909294.1">
    <property type="nucleotide sequence ID" value="NZ_JAOPKC010000011.1"/>
</dbReference>
<keyword evidence="3" id="KW-0762">Sugar transport</keyword>
<dbReference type="AlphaFoldDB" id="A0AAE3LJL1"/>
<comment type="caution">
    <text evidence="6">The sequence shown here is derived from an EMBL/GenBank/DDBJ whole genome shotgun (WGS) entry which is preliminary data.</text>
</comment>
<dbReference type="GO" id="GO:1901982">
    <property type="term" value="F:maltose binding"/>
    <property type="evidence" value="ECO:0007669"/>
    <property type="project" value="TreeGrafter"/>
</dbReference>